<dbReference type="GeneID" id="23563030"/>
<dbReference type="OrthoDB" id="2556391at2759"/>
<organism evidence="2 3">
    <name type="scientific">Mycosarcoma maydis</name>
    <name type="common">Corn smut fungus</name>
    <name type="synonym">Ustilago maydis</name>
    <dbReference type="NCBI Taxonomy" id="5270"/>
    <lineage>
        <taxon>Eukaryota</taxon>
        <taxon>Fungi</taxon>
        <taxon>Dikarya</taxon>
        <taxon>Basidiomycota</taxon>
        <taxon>Ustilaginomycotina</taxon>
        <taxon>Ustilaginomycetes</taxon>
        <taxon>Ustilaginales</taxon>
        <taxon>Ustilaginaceae</taxon>
        <taxon>Mycosarcoma</taxon>
    </lineage>
</organism>
<dbReference type="AlphaFoldDB" id="A0A0D1C8B8"/>
<protein>
    <submittedName>
        <fullName evidence="2">Uncharacterized protein</fullName>
    </submittedName>
</protein>
<feature type="signal peptide" evidence="1">
    <location>
        <begin position="1"/>
        <end position="19"/>
    </location>
</feature>
<gene>
    <name evidence="2" type="ORF">UMAG_02230</name>
</gene>
<sequence length="176" mass="20504">MSTTRFFFLVPLLVTLVLAYASLVTGVLNPIDKMYYDMAKQKYEDAHNVWPMTRVKSFKADPQREWRDGTMRERWIERAQRDGVIKIGSYSNPLNFGRKVTYFSTPIQSRGAGDQLAREMMLENNRMDYEALIFWRHENGVSKPLKIDYVRNLGANYQLTPFNEVLGKGASRIRPI</sequence>
<feature type="chain" id="PRO_5002239518" evidence="1">
    <location>
        <begin position="20"/>
        <end position="176"/>
    </location>
</feature>
<keyword evidence="3" id="KW-1185">Reference proteome</keyword>
<dbReference type="eggNOG" id="ENOG502RD7Y">
    <property type="taxonomic scope" value="Eukaryota"/>
</dbReference>
<dbReference type="RefSeq" id="XP_011388571.1">
    <property type="nucleotide sequence ID" value="XM_011390269.1"/>
</dbReference>
<proteinExistence type="predicted"/>
<dbReference type="VEuPathDB" id="FungiDB:UMAG_02230"/>
<dbReference type="KEGG" id="uma:UMAG_02230"/>
<evidence type="ECO:0000256" key="1">
    <source>
        <dbReference type="SAM" id="SignalP"/>
    </source>
</evidence>
<evidence type="ECO:0000313" key="3">
    <source>
        <dbReference type="Proteomes" id="UP000000561"/>
    </source>
</evidence>
<accession>A0A0D1C8B8</accession>
<dbReference type="EMBL" id="CM003144">
    <property type="protein sequence ID" value="KIS69702.1"/>
    <property type="molecule type" value="Genomic_DNA"/>
</dbReference>
<name>A0A0D1C8B8_MYCMD</name>
<reference evidence="2 3" key="1">
    <citation type="journal article" date="2006" name="Nature">
        <title>Insights from the genome of the biotrophic fungal plant pathogen Ustilago maydis.</title>
        <authorList>
            <person name="Kamper J."/>
            <person name="Kahmann R."/>
            <person name="Bolker M."/>
            <person name="Ma L.J."/>
            <person name="Brefort T."/>
            <person name="Saville B.J."/>
            <person name="Banuett F."/>
            <person name="Kronstad J.W."/>
            <person name="Gold S.E."/>
            <person name="Muller O."/>
            <person name="Perlin M.H."/>
            <person name="Wosten H.A."/>
            <person name="de Vries R."/>
            <person name="Ruiz-Herrera J."/>
            <person name="Reynaga-Pena C.G."/>
            <person name="Snetselaar K."/>
            <person name="McCann M."/>
            <person name="Perez-Martin J."/>
            <person name="Feldbrugge M."/>
            <person name="Basse C.W."/>
            <person name="Steinberg G."/>
            <person name="Ibeas J.I."/>
            <person name="Holloman W."/>
            <person name="Guzman P."/>
            <person name="Farman M."/>
            <person name="Stajich J.E."/>
            <person name="Sentandreu R."/>
            <person name="Gonzalez-Prieto J.M."/>
            <person name="Kennell J.C."/>
            <person name="Molina L."/>
            <person name="Schirawski J."/>
            <person name="Mendoza-Mendoza A."/>
            <person name="Greilinger D."/>
            <person name="Munch K."/>
            <person name="Rossel N."/>
            <person name="Scherer M."/>
            <person name="Vranes M."/>
            <person name="Ladendorf O."/>
            <person name="Vincon V."/>
            <person name="Fuchs U."/>
            <person name="Sandrock B."/>
            <person name="Meng S."/>
            <person name="Ho E.C."/>
            <person name="Cahill M.J."/>
            <person name="Boyce K.J."/>
            <person name="Klose J."/>
            <person name="Klosterman S.J."/>
            <person name="Deelstra H.J."/>
            <person name="Ortiz-Castellanos L."/>
            <person name="Li W."/>
            <person name="Sanchez-Alonso P."/>
            <person name="Schreier P.H."/>
            <person name="Hauser-Hahn I."/>
            <person name="Vaupel M."/>
            <person name="Koopmann E."/>
            <person name="Friedrich G."/>
            <person name="Voss H."/>
            <person name="Schluter T."/>
            <person name="Margolis J."/>
            <person name="Platt D."/>
            <person name="Swimmer C."/>
            <person name="Gnirke A."/>
            <person name="Chen F."/>
            <person name="Vysotskaia V."/>
            <person name="Mannhaupt G."/>
            <person name="Guldener U."/>
            <person name="Munsterkotter M."/>
            <person name="Haase D."/>
            <person name="Oesterheld M."/>
            <person name="Mewes H.W."/>
            <person name="Mauceli E.W."/>
            <person name="DeCaprio D."/>
            <person name="Wade C.M."/>
            <person name="Butler J."/>
            <person name="Young S."/>
            <person name="Jaffe D.B."/>
            <person name="Calvo S."/>
            <person name="Nusbaum C."/>
            <person name="Galagan J."/>
            <person name="Birren B.W."/>
        </authorList>
    </citation>
    <scope>NUCLEOTIDE SEQUENCE [LARGE SCALE GENOMIC DNA]</scope>
    <source>
        <strain evidence="3">DSM 14603 / FGSC 9021 / UM521</strain>
    </source>
</reference>
<keyword evidence="1" id="KW-0732">Signal</keyword>
<dbReference type="Proteomes" id="UP000000561">
    <property type="component" value="Chromosome 5"/>
</dbReference>
<evidence type="ECO:0000313" key="2">
    <source>
        <dbReference type="EMBL" id="KIS69702.1"/>
    </source>
</evidence>
<dbReference type="InParanoid" id="A0A0D1C8B8"/>